<evidence type="ECO:0000256" key="2">
    <source>
        <dbReference type="ARBA" id="ARBA00004479"/>
    </source>
</evidence>
<dbReference type="GO" id="GO:0004930">
    <property type="term" value="F:G protein-coupled receptor activity"/>
    <property type="evidence" value="ECO:0007669"/>
    <property type="project" value="InterPro"/>
</dbReference>
<keyword evidence="9" id="KW-0472">Membrane</keyword>
<feature type="binding site" evidence="14">
    <location>
        <position position="580"/>
    </location>
    <ligand>
        <name>ATP</name>
        <dbReference type="ChEBI" id="CHEBI:30616"/>
    </ligand>
</feature>
<dbReference type="Pfam" id="PF01094">
    <property type="entry name" value="ANF_receptor"/>
    <property type="match status" value="1"/>
</dbReference>
<dbReference type="GO" id="GO:0001653">
    <property type="term" value="F:peptide receptor activity"/>
    <property type="evidence" value="ECO:0007669"/>
    <property type="project" value="TreeGrafter"/>
</dbReference>
<dbReference type="PROSITE" id="PS00108">
    <property type="entry name" value="PROTEIN_KINASE_ST"/>
    <property type="match status" value="1"/>
</dbReference>
<dbReference type="GO" id="GO:0005524">
    <property type="term" value="F:ATP binding"/>
    <property type="evidence" value="ECO:0007669"/>
    <property type="project" value="UniProtKB-UniRule"/>
</dbReference>
<evidence type="ECO:0000256" key="11">
    <source>
        <dbReference type="ARBA" id="ARBA00023180"/>
    </source>
</evidence>
<evidence type="ECO:0000256" key="13">
    <source>
        <dbReference type="ARBA" id="ARBA00023293"/>
    </source>
</evidence>
<comment type="similarity">
    <text evidence="15">Belongs to the adenylyl cyclase class-4/guanylyl cyclase family.</text>
</comment>
<accession>A0A1Z5JTZ5</accession>
<evidence type="ECO:0000256" key="6">
    <source>
        <dbReference type="ARBA" id="ARBA00022741"/>
    </source>
</evidence>
<proteinExistence type="inferred from homology"/>
<keyword evidence="8" id="KW-1133">Transmembrane helix</keyword>
<protein>
    <recommendedName>
        <fullName evidence="3 16">Guanylate cyclase</fullName>
        <ecNumber evidence="3 16">4.6.1.2</ecNumber>
    </recommendedName>
</protein>
<feature type="domain" description="Protein kinase" evidence="18">
    <location>
        <begin position="553"/>
        <end position="907"/>
    </location>
</feature>
<evidence type="ECO:0000313" key="21">
    <source>
        <dbReference type="Proteomes" id="UP000198406"/>
    </source>
</evidence>
<dbReference type="PROSITE" id="PS00452">
    <property type="entry name" value="GUANYLATE_CYCLASE_1"/>
    <property type="match status" value="1"/>
</dbReference>
<evidence type="ECO:0000256" key="14">
    <source>
        <dbReference type="PROSITE-ProRule" id="PRU10141"/>
    </source>
</evidence>
<evidence type="ECO:0000256" key="9">
    <source>
        <dbReference type="ARBA" id="ARBA00023136"/>
    </source>
</evidence>
<keyword evidence="11" id="KW-0325">Glycoprotein</keyword>
<dbReference type="PROSITE" id="PS50125">
    <property type="entry name" value="GUANYLATE_CYCLASE_2"/>
    <property type="match status" value="1"/>
</dbReference>
<keyword evidence="21" id="KW-1185">Reference proteome</keyword>
<dbReference type="PROSITE" id="PS50011">
    <property type="entry name" value="PROTEIN_KINASE_DOM"/>
    <property type="match status" value="1"/>
</dbReference>
<dbReference type="InterPro" id="IPR017441">
    <property type="entry name" value="Protein_kinase_ATP_BS"/>
</dbReference>
<dbReference type="Pfam" id="PF00211">
    <property type="entry name" value="Guanylate_cyc"/>
    <property type="match status" value="1"/>
</dbReference>
<evidence type="ECO:0000256" key="3">
    <source>
        <dbReference type="ARBA" id="ARBA00012202"/>
    </source>
</evidence>
<dbReference type="PROSITE" id="PS00107">
    <property type="entry name" value="PROTEIN_KINASE_ATP"/>
    <property type="match status" value="1"/>
</dbReference>
<evidence type="ECO:0000256" key="5">
    <source>
        <dbReference type="ARBA" id="ARBA00022692"/>
    </source>
</evidence>
<keyword evidence="7 14" id="KW-0067">ATP-binding</keyword>
<dbReference type="InterPro" id="IPR050401">
    <property type="entry name" value="Cyclic_nucleotide_synthase"/>
</dbReference>
<evidence type="ECO:0000256" key="7">
    <source>
        <dbReference type="ARBA" id="ARBA00022840"/>
    </source>
</evidence>
<organism evidence="20 21">
    <name type="scientific">Fistulifera solaris</name>
    <name type="common">Oleaginous diatom</name>
    <dbReference type="NCBI Taxonomy" id="1519565"/>
    <lineage>
        <taxon>Eukaryota</taxon>
        <taxon>Sar</taxon>
        <taxon>Stramenopiles</taxon>
        <taxon>Ochrophyta</taxon>
        <taxon>Bacillariophyta</taxon>
        <taxon>Bacillariophyceae</taxon>
        <taxon>Bacillariophycidae</taxon>
        <taxon>Naviculales</taxon>
        <taxon>Naviculaceae</taxon>
        <taxon>Fistulifera</taxon>
    </lineage>
</organism>
<evidence type="ECO:0000256" key="12">
    <source>
        <dbReference type="ARBA" id="ARBA00023239"/>
    </source>
</evidence>
<dbReference type="Pfam" id="PF07714">
    <property type="entry name" value="PK_Tyr_Ser-Thr"/>
    <property type="match status" value="1"/>
</dbReference>
<dbReference type="InterPro" id="IPR011009">
    <property type="entry name" value="Kinase-like_dom_sf"/>
</dbReference>
<dbReference type="InterPro" id="IPR001054">
    <property type="entry name" value="A/G_cyclase"/>
</dbReference>
<dbReference type="InterPro" id="IPR001828">
    <property type="entry name" value="ANF_lig-bd_rcpt"/>
</dbReference>
<dbReference type="OrthoDB" id="43601at2759"/>
<dbReference type="CDD" id="cd07302">
    <property type="entry name" value="CHD"/>
    <property type="match status" value="1"/>
</dbReference>
<dbReference type="GO" id="GO:0004674">
    <property type="term" value="F:protein serine/threonine kinase activity"/>
    <property type="evidence" value="ECO:0007669"/>
    <property type="project" value="UniProtKB-KW"/>
</dbReference>
<feature type="region of interest" description="Disordered" evidence="17">
    <location>
        <begin position="583"/>
        <end position="662"/>
    </location>
</feature>
<evidence type="ECO:0000256" key="4">
    <source>
        <dbReference type="ARBA" id="ARBA00022527"/>
    </source>
</evidence>
<reference evidence="20 21" key="1">
    <citation type="journal article" date="2015" name="Plant Cell">
        <title>Oil accumulation by the oleaginous diatom Fistulifera solaris as revealed by the genome and transcriptome.</title>
        <authorList>
            <person name="Tanaka T."/>
            <person name="Maeda Y."/>
            <person name="Veluchamy A."/>
            <person name="Tanaka M."/>
            <person name="Abida H."/>
            <person name="Marechal E."/>
            <person name="Bowler C."/>
            <person name="Muto M."/>
            <person name="Sunaga Y."/>
            <person name="Tanaka M."/>
            <person name="Yoshino T."/>
            <person name="Taniguchi T."/>
            <person name="Fukuda Y."/>
            <person name="Nemoto M."/>
            <person name="Matsumoto M."/>
            <person name="Wong P.S."/>
            <person name="Aburatani S."/>
            <person name="Fujibuchi W."/>
        </authorList>
    </citation>
    <scope>NUCLEOTIDE SEQUENCE [LARGE SCALE GENOMIC DNA]</scope>
    <source>
        <strain evidence="20 21">JPCC DA0580</strain>
    </source>
</reference>
<evidence type="ECO:0000256" key="15">
    <source>
        <dbReference type="RuleBase" id="RU000405"/>
    </source>
</evidence>
<dbReference type="PANTHER" id="PTHR11920:SF335">
    <property type="entry name" value="GUANYLATE CYCLASE"/>
    <property type="match status" value="1"/>
</dbReference>
<evidence type="ECO:0000259" key="19">
    <source>
        <dbReference type="PROSITE" id="PS50125"/>
    </source>
</evidence>
<keyword evidence="6 14" id="KW-0547">Nucleotide-binding</keyword>
<dbReference type="SUPFAM" id="SSF53822">
    <property type="entry name" value="Periplasmic binding protein-like I"/>
    <property type="match status" value="1"/>
</dbReference>
<keyword evidence="12 15" id="KW-0456">Lyase</keyword>
<dbReference type="InterPro" id="IPR018297">
    <property type="entry name" value="A/G_cyclase_CS"/>
</dbReference>
<sequence length="1221" mass="135345">MPGPDGGTLWSLRYYDSFYKTNATRDRPENNNADRFVSEEGEPFAICPFSVIKPFTTGTDLPHRATYEDAFSIALAIHHLNTGDGSIVPQVADLNETCPLRFTMRTADTEYTPGIALKHVVDETKKACAFIGAYRSAVSMPMAIVTGLLGYPQISSKSTSADLDDRSQYPLFGRTVPSDAGNAVPLVLFLRNALQIQHLAVINVNDAYGNAYVEGMRQAAAKYVPDLIIQQIPVDATTESIKAAVRSVKQIGFRFVFSVVFTKETHDELLLEAYNQGVAGNGLHNWIFGDSFLGVLVDRTFEKDSPLYKAYRGVGLLEISGGVTGMEKYDAYVEQLSQMRNAIDMDYMRGLWPRPDLPPPEFVQPDDPTFLNQVVTSGFSPFAYEAAIALGLSACAAVINSENVTLFLNGTLHYEEYRANEFDGISGRVALDPLTGTRLPETALYRVVNYNPVPVDPSSPDGNQKFDTLLTHVFIDSEWEARGEYIFNDGTANLPADLAPPPDGNTGMLIGVACGVTAFLLLATSLVWCLIREHKRKSNDSVWRVQKHELHFADPPEILGRGQYGLVLSAEYRGTKVAVKRAIPPKKKMKKSETSPGKIGSNVRRSLFDPESEALAGIDPSTTQGDATEDHSGTSSGPGRATVSGTHSNNGRQSGKTSWSNMGVLSDLTKSHKNSVSSEHQNYRKMREDFVEEMRYLSRLRHPCITTVMGAVMEKDEEPMLVMEFMDHGSLYDLLHNETMVLEGDVLLQILCDISQGIRFLHSAEPKVIHGDLKTANILVDTRFRAKVADFGLSQEKNMGGTGTPFWMAPELLRRESKNTDKTDVYSFGIMLYEVYARRDPYEGQPARDVLRAVADPLIRKRPPAPSHMPAALKALMADCLDDDPEKRPTFEEIDTRLRRIDAEAALSASAASNAKNSHVSLFDIFPRHVAEALRDGRKVEPEHKDVVTIFFSDIVGYTDMSARMDPSKVANMLDRLYHKFDTLSQELEIFKVETIGDAYMAVTNLVSKQTYDHAKRIAHFAIRAVAVANETLIDEDDPTKGHVNIRVGFHSGPVVADVVGNRNPRYCLFGDTVNTASRMESNSAMNRINCSEEAAKYLKEQAPEIPLKPRGMVSIKGKGEMNCFWVNEQGTAKDSALERIRAKQKLKLLQQEIDQWGGGVIAPEQAPQKDLESQQLSAVAEGASRHFNEAPSAEFKKMEISLKDRLGRGQKCETWDMQFL</sequence>
<evidence type="ECO:0000313" key="20">
    <source>
        <dbReference type="EMBL" id="GAX17399.1"/>
    </source>
</evidence>
<dbReference type="GO" id="GO:0005886">
    <property type="term" value="C:plasma membrane"/>
    <property type="evidence" value="ECO:0007669"/>
    <property type="project" value="TreeGrafter"/>
</dbReference>
<name>A0A1Z5JTZ5_FISSO</name>
<evidence type="ECO:0000256" key="10">
    <source>
        <dbReference type="ARBA" id="ARBA00023170"/>
    </source>
</evidence>
<evidence type="ECO:0000259" key="18">
    <source>
        <dbReference type="PROSITE" id="PS50011"/>
    </source>
</evidence>
<dbReference type="InterPro" id="IPR000337">
    <property type="entry name" value="GPCR_3"/>
</dbReference>
<keyword evidence="10" id="KW-0675">Receptor</keyword>
<dbReference type="InParanoid" id="A0A1Z5JTZ5"/>
<gene>
    <name evidence="20" type="ORF">FisN_5Hu042</name>
</gene>
<keyword evidence="4" id="KW-0418">Kinase</keyword>
<dbReference type="Proteomes" id="UP000198406">
    <property type="component" value="Unassembled WGS sequence"/>
</dbReference>
<dbReference type="GO" id="GO:0004016">
    <property type="term" value="F:adenylate cyclase activity"/>
    <property type="evidence" value="ECO:0007669"/>
    <property type="project" value="TreeGrafter"/>
</dbReference>
<dbReference type="EMBL" id="BDSP01000117">
    <property type="protein sequence ID" value="GAX17399.1"/>
    <property type="molecule type" value="Genomic_DNA"/>
</dbReference>
<dbReference type="GO" id="GO:0004383">
    <property type="term" value="F:guanylate cyclase activity"/>
    <property type="evidence" value="ECO:0007669"/>
    <property type="project" value="UniProtKB-EC"/>
</dbReference>
<dbReference type="Gene3D" id="3.40.50.2300">
    <property type="match status" value="2"/>
</dbReference>
<keyword evidence="13 16" id="KW-0141">cGMP biosynthesis</keyword>
<dbReference type="InterPro" id="IPR000719">
    <property type="entry name" value="Prot_kinase_dom"/>
</dbReference>
<dbReference type="EC" id="4.6.1.2" evidence="3 16"/>
<keyword evidence="4" id="KW-0808">Transferase</keyword>
<dbReference type="FunFam" id="3.30.70.1230:FF:000030">
    <property type="entry name" value="Si:ch211-215j19.12"/>
    <property type="match status" value="1"/>
</dbReference>
<dbReference type="InterPro" id="IPR008271">
    <property type="entry name" value="Ser/Thr_kinase_AS"/>
</dbReference>
<dbReference type="PRINTS" id="PR00248">
    <property type="entry name" value="GPCRMGR"/>
</dbReference>
<dbReference type="SMART" id="SM00044">
    <property type="entry name" value="CYCc"/>
    <property type="match status" value="1"/>
</dbReference>
<dbReference type="GO" id="GO:0007168">
    <property type="term" value="P:receptor guanylyl cyclase signaling pathway"/>
    <property type="evidence" value="ECO:0007669"/>
    <property type="project" value="TreeGrafter"/>
</dbReference>
<dbReference type="AlphaFoldDB" id="A0A1Z5JTZ5"/>
<feature type="domain" description="Guanylate cyclase" evidence="19">
    <location>
        <begin position="949"/>
        <end position="1081"/>
    </location>
</feature>
<dbReference type="SUPFAM" id="SSF55073">
    <property type="entry name" value="Nucleotide cyclase"/>
    <property type="match status" value="1"/>
</dbReference>
<dbReference type="PANTHER" id="PTHR11920">
    <property type="entry name" value="GUANYLYL CYCLASE"/>
    <property type="match status" value="1"/>
</dbReference>
<dbReference type="Gene3D" id="3.30.70.1230">
    <property type="entry name" value="Nucleotide cyclase"/>
    <property type="match status" value="1"/>
</dbReference>
<dbReference type="SUPFAM" id="SSF56112">
    <property type="entry name" value="Protein kinase-like (PK-like)"/>
    <property type="match status" value="1"/>
</dbReference>
<comment type="catalytic activity">
    <reaction evidence="16">
        <text>GTP = 3',5'-cyclic GMP + diphosphate</text>
        <dbReference type="Rhea" id="RHEA:13665"/>
        <dbReference type="ChEBI" id="CHEBI:33019"/>
        <dbReference type="ChEBI" id="CHEBI:37565"/>
        <dbReference type="ChEBI" id="CHEBI:57746"/>
        <dbReference type="EC" id="4.6.1.2"/>
    </reaction>
</comment>
<feature type="compositionally biased region" description="Polar residues" evidence="17">
    <location>
        <begin position="633"/>
        <end position="662"/>
    </location>
</feature>
<dbReference type="CDD" id="cd13999">
    <property type="entry name" value="STKc_MAP3K-like"/>
    <property type="match status" value="1"/>
</dbReference>
<dbReference type="GO" id="GO:0035556">
    <property type="term" value="P:intracellular signal transduction"/>
    <property type="evidence" value="ECO:0007669"/>
    <property type="project" value="InterPro"/>
</dbReference>
<dbReference type="InterPro" id="IPR029787">
    <property type="entry name" value="Nucleotide_cyclase"/>
</dbReference>
<comment type="caution">
    <text evidence="20">The sequence shown here is derived from an EMBL/GenBank/DDBJ whole genome shotgun (WGS) entry which is preliminary data.</text>
</comment>
<keyword evidence="5" id="KW-0812">Transmembrane</keyword>
<evidence type="ECO:0000256" key="1">
    <source>
        <dbReference type="ARBA" id="ARBA00004141"/>
    </source>
</evidence>
<dbReference type="PRINTS" id="PR00109">
    <property type="entry name" value="TYRKINASE"/>
</dbReference>
<comment type="subcellular location">
    <subcellularLocation>
        <location evidence="1">Membrane</location>
        <topology evidence="1">Multi-pass membrane protein</topology>
    </subcellularLocation>
    <subcellularLocation>
        <location evidence="2">Membrane</location>
        <topology evidence="2">Single-pass type I membrane protein</topology>
    </subcellularLocation>
</comment>
<keyword evidence="4" id="KW-0723">Serine/threonine-protein kinase</keyword>
<dbReference type="Gene3D" id="1.10.510.10">
    <property type="entry name" value="Transferase(Phosphotransferase) domain 1"/>
    <property type="match status" value="1"/>
</dbReference>
<dbReference type="InterPro" id="IPR028082">
    <property type="entry name" value="Peripla_BP_I"/>
</dbReference>
<dbReference type="SMART" id="SM00220">
    <property type="entry name" value="S_TKc"/>
    <property type="match status" value="1"/>
</dbReference>
<evidence type="ECO:0000256" key="16">
    <source>
        <dbReference type="RuleBase" id="RU003431"/>
    </source>
</evidence>
<evidence type="ECO:0000256" key="8">
    <source>
        <dbReference type="ARBA" id="ARBA00022989"/>
    </source>
</evidence>
<evidence type="ECO:0000256" key="17">
    <source>
        <dbReference type="SAM" id="MobiDB-lite"/>
    </source>
</evidence>
<dbReference type="InterPro" id="IPR001245">
    <property type="entry name" value="Ser-Thr/Tyr_kinase_cat_dom"/>
</dbReference>